<dbReference type="InterPro" id="IPR017732">
    <property type="entry name" value="T4/T6SS_DotU"/>
</dbReference>
<feature type="transmembrane region" description="Helical" evidence="1">
    <location>
        <begin position="191"/>
        <end position="210"/>
    </location>
</feature>
<reference evidence="3 4" key="1">
    <citation type="submission" date="2021-02" db="EMBL/GenBank/DDBJ databases">
        <authorList>
            <person name="Han P."/>
        </authorList>
    </citation>
    <scope>NUCLEOTIDE SEQUENCE [LARGE SCALE GENOMIC DNA]</scope>
    <source>
        <strain evidence="3">Candidatus Nitrospira sp. ZN2</strain>
    </source>
</reference>
<evidence type="ECO:0000259" key="2">
    <source>
        <dbReference type="Pfam" id="PF09850"/>
    </source>
</evidence>
<name>A0ABM8S0K9_9BACT</name>
<feature type="domain" description="Type IV / VI secretion system DotU" evidence="2">
    <location>
        <begin position="12"/>
        <end position="208"/>
    </location>
</feature>
<keyword evidence="4" id="KW-1185">Reference proteome</keyword>
<proteinExistence type="predicted"/>
<comment type="caution">
    <text evidence="3">The sequence shown here is derived from an EMBL/GenBank/DDBJ whole genome shotgun (WGS) entry which is preliminary data.</text>
</comment>
<sequence length="235" mass="25819">MSASVTERKANLITLFNDLLVLGISLRVAADCGEPRALRSQLLDLFYQVNQAGNELSLPKETMKAAGYAVAAYLDEMIMGSNWPQKHQWPELSLQSELFGTDTAGQGFFDQMDEIWGARPLNMDLLELYYLCLALGFEGKYKLQGKDQLKAVVQEMGRDIQAKRGEAPPLSLGETVTGIPAPARHAITTPWIAVAAGTLFVLGLFLILMLNISRHADAVAVQLKELGEKVVTLNR</sequence>
<gene>
    <name evidence="3" type="ORF">NSPZN2_40800</name>
</gene>
<evidence type="ECO:0000313" key="4">
    <source>
        <dbReference type="Proteomes" id="UP000675880"/>
    </source>
</evidence>
<dbReference type="Pfam" id="PF09850">
    <property type="entry name" value="DotU"/>
    <property type="match status" value="1"/>
</dbReference>
<dbReference type="NCBIfam" id="TIGR03349">
    <property type="entry name" value="IV_VI_DotU"/>
    <property type="match status" value="1"/>
</dbReference>
<dbReference type="RefSeq" id="WP_213043573.1">
    <property type="nucleotide sequence ID" value="NZ_CAJNBJ010000017.1"/>
</dbReference>
<dbReference type="Gene3D" id="1.25.40.590">
    <property type="entry name" value="Type IV / VI secretion system, DotU"/>
    <property type="match status" value="1"/>
</dbReference>
<keyword evidence="1" id="KW-0812">Transmembrane</keyword>
<evidence type="ECO:0000256" key="1">
    <source>
        <dbReference type="SAM" id="Phobius"/>
    </source>
</evidence>
<evidence type="ECO:0000313" key="3">
    <source>
        <dbReference type="EMBL" id="CAE6781989.1"/>
    </source>
</evidence>
<keyword evidence="1" id="KW-0472">Membrane</keyword>
<organism evidence="3 4">
    <name type="scientific">Nitrospira defluvii</name>
    <dbReference type="NCBI Taxonomy" id="330214"/>
    <lineage>
        <taxon>Bacteria</taxon>
        <taxon>Pseudomonadati</taxon>
        <taxon>Nitrospirota</taxon>
        <taxon>Nitrospiria</taxon>
        <taxon>Nitrospirales</taxon>
        <taxon>Nitrospiraceae</taxon>
        <taxon>Nitrospira</taxon>
    </lineage>
</organism>
<dbReference type="Proteomes" id="UP000675880">
    <property type="component" value="Unassembled WGS sequence"/>
</dbReference>
<dbReference type="PANTHER" id="PTHR38033:SF1">
    <property type="entry name" value="DOTU FAMILY TYPE IV_VI SECRETION SYSTEM PROTEIN"/>
    <property type="match status" value="1"/>
</dbReference>
<accession>A0ABM8S0K9</accession>
<dbReference type="InterPro" id="IPR038522">
    <property type="entry name" value="T4/T6SS_DotU_sf"/>
</dbReference>
<dbReference type="PANTHER" id="PTHR38033">
    <property type="entry name" value="MEMBRANE PROTEIN-RELATED"/>
    <property type="match status" value="1"/>
</dbReference>
<protein>
    <submittedName>
        <fullName evidence="3">DotU domain-containing protein</fullName>
    </submittedName>
</protein>
<keyword evidence="1" id="KW-1133">Transmembrane helix</keyword>
<dbReference type="NCBIfam" id="NF038228">
    <property type="entry name" value="IcmH_DotU_IVB"/>
    <property type="match status" value="1"/>
</dbReference>
<dbReference type="EMBL" id="CAJNBJ010000017">
    <property type="protein sequence ID" value="CAE6781989.1"/>
    <property type="molecule type" value="Genomic_DNA"/>
</dbReference>